<dbReference type="InterPro" id="IPR005324">
    <property type="entry name" value="Ribosomal_uS5_C"/>
</dbReference>
<name>A0A1F5SAC5_9BACT</name>
<evidence type="ECO:0000313" key="12">
    <source>
        <dbReference type="Proteomes" id="UP000176877"/>
    </source>
</evidence>
<comment type="similarity">
    <text evidence="1 9">Belongs to the universal ribosomal protein uS5 family.</text>
</comment>
<dbReference type="FunFam" id="3.30.230.10:FF:000002">
    <property type="entry name" value="30S ribosomal protein S5"/>
    <property type="match status" value="1"/>
</dbReference>
<evidence type="ECO:0000256" key="1">
    <source>
        <dbReference type="ARBA" id="ARBA00008945"/>
    </source>
</evidence>
<keyword evidence="5 8" id="KW-0687">Ribonucleoprotein</keyword>
<proteinExistence type="inferred from homology"/>
<dbReference type="GO" id="GO:0005737">
    <property type="term" value="C:cytoplasm"/>
    <property type="evidence" value="ECO:0007669"/>
    <property type="project" value="UniProtKB-ARBA"/>
</dbReference>
<dbReference type="PROSITE" id="PS50881">
    <property type="entry name" value="S5_DSRBD"/>
    <property type="match status" value="1"/>
</dbReference>
<evidence type="ECO:0000256" key="6">
    <source>
        <dbReference type="ARBA" id="ARBA00035255"/>
    </source>
</evidence>
<dbReference type="PANTHER" id="PTHR48277:SF1">
    <property type="entry name" value="MITOCHONDRIAL RIBOSOMAL PROTEIN S5"/>
    <property type="match status" value="1"/>
</dbReference>
<sequence>MPEEFEQKMIDIARVTRVMAGGKRMRFRACVAVGNRKGRVAIGLAKGADVTGAVTKAVNKAKKEFIDIPIVNETIPHEVYQKLGAAKILFKPAKKGRGIIAGGVVRIILELSGVKNVTSKILGTGNKVNNAKCVIEALKNLRKPEPKRVKAEKEKPVLSTISDFTAQDKK</sequence>
<evidence type="ECO:0000259" key="10">
    <source>
        <dbReference type="PROSITE" id="PS50881"/>
    </source>
</evidence>
<organism evidence="11 12">
    <name type="scientific">Candidatus Falkowbacteria bacterium RIFCSPHIGHO2_02_FULL_42_9</name>
    <dbReference type="NCBI Taxonomy" id="1797986"/>
    <lineage>
        <taxon>Bacteria</taxon>
        <taxon>Candidatus Falkowiibacteriota</taxon>
    </lineage>
</organism>
<reference evidence="11 12" key="1">
    <citation type="journal article" date="2016" name="Nat. Commun.">
        <title>Thousands of microbial genomes shed light on interconnected biogeochemical processes in an aquifer system.</title>
        <authorList>
            <person name="Anantharaman K."/>
            <person name="Brown C.T."/>
            <person name="Hug L.A."/>
            <person name="Sharon I."/>
            <person name="Castelle C.J."/>
            <person name="Probst A.J."/>
            <person name="Thomas B.C."/>
            <person name="Singh A."/>
            <person name="Wilkins M.J."/>
            <person name="Karaoz U."/>
            <person name="Brodie E.L."/>
            <person name="Williams K.H."/>
            <person name="Hubbard S.S."/>
            <person name="Banfield J.F."/>
        </authorList>
    </citation>
    <scope>NUCLEOTIDE SEQUENCE [LARGE SCALE GENOMIC DNA]</scope>
</reference>
<dbReference type="SUPFAM" id="SSF54768">
    <property type="entry name" value="dsRNA-binding domain-like"/>
    <property type="match status" value="1"/>
</dbReference>
<evidence type="ECO:0000256" key="9">
    <source>
        <dbReference type="RuleBase" id="RU003823"/>
    </source>
</evidence>
<dbReference type="InterPro" id="IPR005712">
    <property type="entry name" value="Ribosomal_uS5_bac-type"/>
</dbReference>
<dbReference type="AlphaFoldDB" id="A0A1F5SAC5"/>
<feature type="domain" description="S5 DRBM" evidence="10">
    <location>
        <begin position="5"/>
        <end position="68"/>
    </location>
</feature>
<dbReference type="PANTHER" id="PTHR48277">
    <property type="entry name" value="MITOCHONDRIAL RIBOSOMAL PROTEIN S5"/>
    <property type="match status" value="1"/>
</dbReference>
<dbReference type="InterPro" id="IPR020568">
    <property type="entry name" value="Ribosomal_Su5_D2-typ_SF"/>
</dbReference>
<dbReference type="InterPro" id="IPR013810">
    <property type="entry name" value="Ribosomal_uS5_N"/>
</dbReference>
<keyword evidence="2" id="KW-0699">rRNA-binding</keyword>
<evidence type="ECO:0000256" key="8">
    <source>
        <dbReference type="PROSITE-ProRule" id="PRU00268"/>
    </source>
</evidence>
<dbReference type="Gene3D" id="3.30.160.20">
    <property type="match status" value="1"/>
</dbReference>
<dbReference type="GO" id="GO:0015935">
    <property type="term" value="C:small ribosomal subunit"/>
    <property type="evidence" value="ECO:0007669"/>
    <property type="project" value="InterPro"/>
</dbReference>
<evidence type="ECO:0000313" key="11">
    <source>
        <dbReference type="EMBL" id="OGF23221.1"/>
    </source>
</evidence>
<evidence type="ECO:0000256" key="7">
    <source>
        <dbReference type="ARBA" id="ARBA00035519"/>
    </source>
</evidence>
<dbReference type="EMBL" id="MFFT01000020">
    <property type="protein sequence ID" value="OGF23221.1"/>
    <property type="molecule type" value="Genomic_DNA"/>
</dbReference>
<dbReference type="GO" id="GO:0003735">
    <property type="term" value="F:structural constituent of ribosome"/>
    <property type="evidence" value="ECO:0007669"/>
    <property type="project" value="UniProtKB-UniRule"/>
</dbReference>
<dbReference type="SUPFAM" id="SSF54211">
    <property type="entry name" value="Ribosomal protein S5 domain 2-like"/>
    <property type="match status" value="1"/>
</dbReference>
<keyword evidence="3" id="KW-0694">RNA-binding</keyword>
<gene>
    <name evidence="11" type="ORF">A3D45_02205</name>
</gene>
<evidence type="ECO:0000256" key="5">
    <source>
        <dbReference type="ARBA" id="ARBA00023274"/>
    </source>
</evidence>
<protein>
    <recommendedName>
        <fullName evidence="6">Small ribosomal subunit protein uS5</fullName>
    </recommendedName>
    <alternativeName>
        <fullName evidence="7">30S ribosomal protein S5</fullName>
    </alternativeName>
</protein>
<evidence type="ECO:0000256" key="4">
    <source>
        <dbReference type="ARBA" id="ARBA00022980"/>
    </source>
</evidence>
<keyword evidence="4 8" id="KW-0689">Ribosomal protein</keyword>
<dbReference type="InterPro" id="IPR000851">
    <property type="entry name" value="Ribosomal_uS5"/>
</dbReference>
<dbReference type="GO" id="GO:0019843">
    <property type="term" value="F:rRNA binding"/>
    <property type="evidence" value="ECO:0007669"/>
    <property type="project" value="UniProtKB-KW"/>
</dbReference>
<comment type="caution">
    <text evidence="11">The sequence shown here is derived from an EMBL/GenBank/DDBJ whole genome shotgun (WGS) entry which is preliminary data.</text>
</comment>
<dbReference type="GO" id="GO:0006412">
    <property type="term" value="P:translation"/>
    <property type="evidence" value="ECO:0007669"/>
    <property type="project" value="InterPro"/>
</dbReference>
<dbReference type="NCBIfam" id="TIGR01021">
    <property type="entry name" value="rpsE_bact"/>
    <property type="match status" value="1"/>
</dbReference>
<dbReference type="InterPro" id="IPR014721">
    <property type="entry name" value="Ribsml_uS5_D2-typ_fold_subgr"/>
</dbReference>
<evidence type="ECO:0000256" key="3">
    <source>
        <dbReference type="ARBA" id="ARBA00022884"/>
    </source>
</evidence>
<dbReference type="Proteomes" id="UP000176877">
    <property type="component" value="Unassembled WGS sequence"/>
</dbReference>
<dbReference type="Gene3D" id="3.30.230.10">
    <property type="match status" value="1"/>
</dbReference>
<evidence type="ECO:0000256" key="2">
    <source>
        <dbReference type="ARBA" id="ARBA00022730"/>
    </source>
</evidence>
<accession>A0A1F5SAC5</accession>
<dbReference type="Pfam" id="PF00333">
    <property type="entry name" value="Ribosomal_S5"/>
    <property type="match status" value="1"/>
</dbReference>
<dbReference type="Pfam" id="PF03719">
    <property type="entry name" value="Ribosomal_S5_C"/>
    <property type="match status" value="1"/>
</dbReference>